<feature type="transmembrane region" description="Helical" evidence="5">
    <location>
        <begin position="399"/>
        <end position="418"/>
    </location>
</feature>
<feature type="transmembrane region" description="Helical" evidence="5">
    <location>
        <begin position="98"/>
        <end position="120"/>
    </location>
</feature>
<proteinExistence type="predicted"/>
<dbReference type="PANTHER" id="PTHR11785">
    <property type="entry name" value="AMINO ACID TRANSPORTER"/>
    <property type="match status" value="1"/>
</dbReference>
<sequence length="561" mass="60961">MSFLHRQSSIIEEKSDKEAITSHGVPSSRSGSLKFVSEAGGNDAPSTYQIATGAPVEDHSPLGYNVGPITIIFLNISMMIGTGVYSTPSSVLGGTGSVGLSMIYWMLGGIISLSSAAVYLEFTSYFPSRSGAEVVYLEQAFPYPRFFFPTTYAIQKVIMSFKSSNCIVLANYLFATAGRTGSNWETKGVALAGYTVVLLAVVFHTKYSYYLSNAIGIVKLITLVFIAVTGLVILGGHTQVPDPKEHFANSFQGAATPYGITIALYRIIYSYGGWSNAFNVANEIKNPVAQIKRNGTISILIVTMLYILANVAYVAAVGKEKLKDSGTIAATLFFRAVFGESRAVQGLNFLIALSSFGNLLASMLGAARMLRECGRQGVLPCTQFWVSTKPFNTPLGPYLLDWGLTAIVILAIPAGDAFNFVADLALYPGAAFSFMAAVGLYIVRRRRSRVGLPRPQFKAWHPVIIFNILVHLYLLVMPWYPPADGKADVSFWYGTYIVTGLGILAACGTYYGVWVHAIPRWRGYKLRQLVADFGNGAQAYKVVKVPVSDVAEWDATHRPGR</sequence>
<feature type="transmembrane region" description="Helical" evidence="5">
    <location>
        <begin position="424"/>
        <end position="443"/>
    </location>
</feature>
<comment type="subcellular location">
    <subcellularLocation>
        <location evidence="1">Membrane</location>
        <topology evidence="1">Multi-pass membrane protein</topology>
    </subcellularLocation>
</comment>
<keyword evidence="3 5" id="KW-1133">Transmembrane helix</keyword>
<evidence type="ECO:0000313" key="6">
    <source>
        <dbReference type="EMBL" id="KAK8880311.1"/>
    </source>
</evidence>
<keyword evidence="2 5" id="KW-0812">Transmembrane</keyword>
<protein>
    <submittedName>
        <fullName evidence="6">High-affinity methionine permease</fullName>
    </submittedName>
</protein>
<gene>
    <name evidence="6" type="ORF">PGQ11_001605</name>
</gene>
<dbReference type="Pfam" id="PF13520">
    <property type="entry name" value="AA_permease_2"/>
    <property type="match status" value="1"/>
</dbReference>
<feature type="transmembrane region" description="Helical" evidence="5">
    <location>
        <begin position="217"/>
        <end position="235"/>
    </location>
</feature>
<feature type="transmembrane region" description="Helical" evidence="5">
    <location>
        <begin position="66"/>
        <end position="86"/>
    </location>
</feature>
<feature type="transmembrane region" description="Helical" evidence="5">
    <location>
        <begin position="493"/>
        <end position="517"/>
    </location>
</feature>
<evidence type="ECO:0000313" key="7">
    <source>
        <dbReference type="Proteomes" id="UP001390339"/>
    </source>
</evidence>
<feature type="transmembrane region" description="Helical" evidence="5">
    <location>
        <begin position="463"/>
        <end position="481"/>
    </location>
</feature>
<dbReference type="Gene3D" id="1.20.1740.10">
    <property type="entry name" value="Amino acid/polyamine transporter I"/>
    <property type="match status" value="1"/>
</dbReference>
<keyword evidence="4 5" id="KW-0472">Membrane</keyword>
<accession>A0ABR2JPI0</accession>
<keyword evidence="7" id="KW-1185">Reference proteome</keyword>
<evidence type="ECO:0000256" key="3">
    <source>
        <dbReference type="ARBA" id="ARBA00022989"/>
    </source>
</evidence>
<evidence type="ECO:0000256" key="2">
    <source>
        <dbReference type="ARBA" id="ARBA00022692"/>
    </source>
</evidence>
<dbReference type="InterPro" id="IPR050598">
    <property type="entry name" value="AminoAcid_Transporter"/>
</dbReference>
<comment type="caution">
    <text evidence="6">The sequence shown here is derived from an EMBL/GenBank/DDBJ whole genome shotgun (WGS) entry which is preliminary data.</text>
</comment>
<feature type="transmembrane region" description="Helical" evidence="5">
    <location>
        <begin position="347"/>
        <end position="367"/>
    </location>
</feature>
<reference evidence="6 7" key="1">
    <citation type="journal article" date="2024" name="IMA Fungus">
        <title>Apiospora arundinis, a panoply of carbohydrate-active enzymes and secondary metabolites.</title>
        <authorList>
            <person name="Sorensen T."/>
            <person name="Petersen C."/>
            <person name="Muurmann A.T."/>
            <person name="Christiansen J.V."/>
            <person name="Brundto M.L."/>
            <person name="Overgaard C.K."/>
            <person name="Boysen A.T."/>
            <person name="Wollenberg R.D."/>
            <person name="Larsen T.O."/>
            <person name="Sorensen J.L."/>
            <person name="Nielsen K.L."/>
            <person name="Sondergaard T.E."/>
        </authorList>
    </citation>
    <scope>NUCLEOTIDE SEQUENCE [LARGE SCALE GENOMIC DNA]</scope>
    <source>
        <strain evidence="6 7">AAU 773</strain>
    </source>
</reference>
<name>A0ABR2JPI0_9PEZI</name>
<dbReference type="PANTHER" id="PTHR11785:SF353">
    <property type="entry name" value="METHIONINE TRANSPORTER (EUROFUNG)"/>
    <property type="match status" value="1"/>
</dbReference>
<feature type="transmembrane region" description="Helical" evidence="5">
    <location>
        <begin position="188"/>
        <end position="205"/>
    </location>
</feature>
<evidence type="ECO:0000256" key="1">
    <source>
        <dbReference type="ARBA" id="ARBA00004141"/>
    </source>
</evidence>
<feature type="transmembrane region" description="Helical" evidence="5">
    <location>
        <begin position="255"/>
        <end position="274"/>
    </location>
</feature>
<evidence type="ECO:0000256" key="5">
    <source>
        <dbReference type="SAM" id="Phobius"/>
    </source>
</evidence>
<organism evidence="6 7">
    <name type="scientific">Apiospora arundinis</name>
    <dbReference type="NCBI Taxonomy" id="335852"/>
    <lineage>
        <taxon>Eukaryota</taxon>
        <taxon>Fungi</taxon>
        <taxon>Dikarya</taxon>
        <taxon>Ascomycota</taxon>
        <taxon>Pezizomycotina</taxon>
        <taxon>Sordariomycetes</taxon>
        <taxon>Xylariomycetidae</taxon>
        <taxon>Amphisphaeriales</taxon>
        <taxon>Apiosporaceae</taxon>
        <taxon>Apiospora</taxon>
    </lineage>
</organism>
<evidence type="ECO:0000256" key="4">
    <source>
        <dbReference type="ARBA" id="ARBA00023136"/>
    </source>
</evidence>
<dbReference type="InterPro" id="IPR002293">
    <property type="entry name" value="AA/rel_permease1"/>
</dbReference>
<feature type="transmembrane region" description="Helical" evidence="5">
    <location>
        <begin position="295"/>
        <end position="316"/>
    </location>
</feature>
<dbReference type="EMBL" id="JAPCWZ010000001">
    <property type="protein sequence ID" value="KAK8880311.1"/>
    <property type="molecule type" value="Genomic_DNA"/>
</dbReference>
<dbReference type="Proteomes" id="UP001390339">
    <property type="component" value="Unassembled WGS sequence"/>
</dbReference>